<dbReference type="Proteomes" id="UP000065220">
    <property type="component" value="Chromosome"/>
</dbReference>
<reference evidence="3" key="1">
    <citation type="submission" date="2016-02" db="EMBL/GenBank/DDBJ databases">
        <authorList>
            <person name="Holder M.E."/>
            <person name="Ajami N.J."/>
            <person name="Petrosino J.F."/>
        </authorList>
    </citation>
    <scope>NUCLEOTIDE SEQUENCE [LARGE SCALE GENOMIC DNA]</scope>
    <source>
        <strain evidence="3">CCUG 36733</strain>
    </source>
</reference>
<proteinExistence type="predicted"/>
<keyword evidence="1" id="KW-1133">Transmembrane helix</keyword>
<evidence type="ECO:0000256" key="1">
    <source>
        <dbReference type="SAM" id="Phobius"/>
    </source>
</evidence>
<feature type="transmembrane region" description="Helical" evidence="1">
    <location>
        <begin position="12"/>
        <end position="39"/>
    </location>
</feature>
<keyword evidence="1" id="KW-0812">Transmembrane</keyword>
<dbReference type="AlphaFoldDB" id="A0A0X8JD12"/>
<feature type="transmembrane region" description="Helical" evidence="1">
    <location>
        <begin position="51"/>
        <end position="72"/>
    </location>
</feature>
<evidence type="ECO:0000313" key="2">
    <source>
        <dbReference type="EMBL" id="AMD86634.1"/>
    </source>
</evidence>
<sequence length="77" mass="7858">MPSTRGTHSVRLVEYISTGSIILGVLALMCAALYSLSWIRVGGNGPLSPVVIPAGILGASLIASGLGGRWALHADSK</sequence>
<dbReference type="KEGG" id="ard:AXF14_02265"/>
<organism evidence="2 3">
    <name type="scientific">Actinomyces radicidentis</name>
    <dbReference type="NCBI Taxonomy" id="111015"/>
    <lineage>
        <taxon>Bacteria</taxon>
        <taxon>Bacillati</taxon>
        <taxon>Actinomycetota</taxon>
        <taxon>Actinomycetes</taxon>
        <taxon>Actinomycetales</taxon>
        <taxon>Actinomycetaceae</taxon>
        <taxon>Actinomyces</taxon>
    </lineage>
</organism>
<keyword evidence="3" id="KW-1185">Reference proteome</keyword>
<dbReference type="EMBL" id="CP014228">
    <property type="protein sequence ID" value="AMD86634.1"/>
    <property type="molecule type" value="Genomic_DNA"/>
</dbReference>
<gene>
    <name evidence="2" type="ORF">AXF14_02265</name>
</gene>
<name>A0A0X8JD12_ACTRD</name>
<accession>A0A0X8JD12</accession>
<protein>
    <submittedName>
        <fullName evidence="2">Uncharacterized protein</fullName>
    </submittedName>
</protein>
<evidence type="ECO:0000313" key="3">
    <source>
        <dbReference type="Proteomes" id="UP000065220"/>
    </source>
</evidence>
<keyword evidence="1" id="KW-0472">Membrane</keyword>